<dbReference type="Proteomes" id="UP001194468">
    <property type="component" value="Unassembled WGS sequence"/>
</dbReference>
<name>A0AAD4BBJ2_BOLED</name>
<accession>A0AAD4BBJ2</accession>
<dbReference type="AlphaFoldDB" id="A0AAD4BBJ2"/>
<evidence type="ECO:0000256" key="1">
    <source>
        <dbReference type="SAM" id="MobiDB-lite"/>
    </source>
</evidence>
<reference evidence="2" key="1">
    <citation type="submission" date="2019-10" db="EMBL/GenBank/DDBJ databases">
        <authorList>
            <consortium name="DOE Joint Genome Institute"/>
            <person name="Kuo A."/>
            <person name="Miyauchi S."/>
            <person name="Kiss E."/>
            <person name="Drula E."/>
            <person name="Kohler A."/>
            <person name="Sanchez-Garcia M."/>
            <person name="Andreopoulos B."/>
            <person name="Barry K.W."/>
            <person name="Bonito G."/>
            <person name="Buee M."/>
            <person name="Carver A."/>
            <person name="Chen C."/>
            <person name="Cichocki N."/>
            <person name="Clum A."/>
            <person name="Culley D."/>
            <person name="Crous P.W."/>
            <person name="Fauchery L."/>
            <person name="Girlanda M."/>
            <person name="Hayes R."/>
            <person name="Keri Z."/>
            <person name="LaButti K."/>
            <person name="Lipzen A."/>
            <person name="Lombard V."/>
            <person name="Magnuson J."/>
            <person name="Maillard F."/>
            <person name="Morin E."/>
            <person name="Murat C."/>
            <person name="Nolan M."/>
            <person name="Ohm R."/>
            <person name="Pangilinan J."/>
            <person name="Pereira M."/>
            <person name="Perotto S."/>
            <person name="Peter M."/>
            <person name="Riley R."/>
            <person name="Sitrit Y."/>
            <person name="Stielow B."/>
            <person name="Szollosi G."/>
            <person name="Zifcakova L."/>
            <person name="Stursova M."/>
            <person name="Spatafora J.W."/>
            <person name="Tedersoo L."/>
            <person name="Vaario L.-M."/>
            <person name="Yamada A."/>
            <person name="Yan M."/>
            <person name="Wang P."/>
            <person name="Xu J."/>
            <person name="Bruns T."/>
            <person name="Baldrian P."/>
            <person name="Vilgalys R."/>
            <person name="Henrissat B."/>
            <person name="Grigoriev I.V."/>
            <person name="Hibbett D."/>
            <person name="Nagy L.G."/>
            <person name="Martin F.M."/>
        </authorList>
    </citation>
    <scope>NUCLEOTIDE SEQUENCE</scope>
    <source>
        <strain evidence="2">BED1</strain>
    </source>
</reference>
<organism evidence="2 3">
    <name type="scientific">Boletus edulis BED1</name>
    <dbReference type="NCBI Taxonomy" id="1328754"/>
    <lineage>
        <taxon>Eukaryota</taxon>
        <taxon>Fungi</taxon>
        <taxon>Dikarya</taxon>
        <taxon>Basidiomycota</taxon>
        <taxon>Agaricomycotina</taxon>
        <taxon>Agaricomycetes</taxon>
        <taxon>Agaricomycetidae</taxon>
        <taxon>Boletales</taxon>
        <taxon>Boletineae</taxon>
        <taxon>Boletaceae</taxon>
        <taxon>Boletoideae</taxon>
        <taxon>Boletus</taxon>
    </lineage>
</organism>
<evidence type="ECO:0000313" key="3">
    <source>
        <dbReference type="Proteomes" id="UP001194468"/>
    </source>
</evidence>
<feature type="region of interest" description="Disordered" evidence="1">
    <location>
        <begin position="47"/>
        <end position="75"/>
    </location>
</feature>
<sequence>MDIELRPSSEEIAEFIEEELSDCRIPPEDVNFLWPLLAIQIRSTATHPHPPLDGPAHIPNTVIEPPPEPSTTMSNSPAFLYLKAVGQPLPIPFSSSQRWHMAPPVPLEQQ</sequence>
<protein>
    <submittedName>
        <fullName evidence="2">Uncharacterized protein</fullName>
    </submittedName>
</protein>
<evidence type="ECO:0000313" key="2">
    <source>
        <dbReference type="EMBL" id="KAF8415954.1"/>
    </source>
</evidence>
<dbReference type="EMBL" id="WHUW01000280">
    <property type="protein sequence ID" value="KAF8415954.1"/>
    <property type="molecule type" value="Genomic_DNA"/>
</dbReference>
<proteinExistence type="predicted"/>
<gene>
    <name evidence="2" type="ORF">L210DRAFT_3656891</name>
</gene>
<comment type="caution">
    <text evidence="2">The sequence shown here is derived from an EMBL/GenBank/DDBJ whole genome shotgun (WGS) entry which is preliminary data.</text>
</comment>
<keyword evidence="3" id="KW-1185">Reference proteome</keyword>
<reference evidence="2" key="2">
    <citation type="journal article" date="2020" name="Nat. Commun.">
        <title>Large-scale genome sequencing of mycorrhizal fungi provides insights into the early evolution of symbiotic traits.</title>
        <authorList>
            <person name="Miyauchi S."/>
            <person name="Kiss E."/>
            <person name="Kuo A."/>
            <person name="Drula E."/>
            <person name="Kohler A."/>
            <person name="Sanchez-Garcia M."/>
            <person name="Morin E."/>
            <person name="Andreopoulos B."/>
            <person name="Barry K.W."/>
            <person name="Bonito G."/>
            <person name="Buee M."/>
            <person name="Carver A."/>
            <person name="Chen C."/>
            <person name="Cichocki N."/>
            <person name="Clum A."/>
            <person name="Culley D."/>
            <person name="Crous P.W."/>
            <person name="Fauchery L."/>
            <person name="Girlanda M."/>
            <person name="Hayes R.D."/>
            <person name="Keri Z."/>
            <person name="LaButti K."/>
            <person name="Lipzen A."/>
            <person name="Lombard V."/>
            <person name="Magnuson J."/>
            <person name="Maillard F."/>
            <person name="Murat C."/>
            <person name="Nolan M."/>
            <person name="Ohm R.A."/>
            <person name="Pangilinan J."/>
            <person name="Pereira M.F."/>
            <person name="Perotto S."/>
            <person name="Peter M."/>
            <person name="Pfister S."/>
            <person name="Riley R."/>
            <person name="Sitrit Y."/>
            <person name="Stielow J.B."/>
            <person name="Szollosi G."/>
            <person name="Zifcakova L."/>
            <person name="Stursova M."/>
            <person name="Spatafora J.W."/>
            <person name="Tedersoo L."/>
            <person name="Vaario L.M."/>
            <person name="Yamada A."/>
            <person name="Yan M."/>
            <person name="Wang P."/>
            <person name="Xu J."/>
            <person name="Bruns T."/>
            <person name="Baldrian P."/>
            <person name="Vilgalys R."/>
            <person name="Dunand C."/>
            <person name="Henrissat B."/>
            <person name="Grigoriev I.V."/>
            <person name="Hibbett D."/>
            <person name="Nagy L.G."/>
            <person name="Martin F.M."/>
        </authorList>
    </citation>
    <scope>NUCLEOTIDE SEQUENCE</scope>
    <source>
        <strain evidence="2">BED1</strain>
    </source>
</reference>